<sequence length="58" mass="6604">MRNTLQLFLRLRRYYPLRRPLGLSSRAPALNDVNSAPYVLGLTLDPVENLCPPLNVKP</sequence>
<dbReference type="EMBL" id="CABFMQ020000002">
    <property type="protein sequence ID" value="VTZ48646.1"/>
    <property type="molecule type" value="Genomic_DNA"/>
</dbReference>
<evidence type="ECO:0000313" key="2">
    <source>
        <dbReference type="Proteomes" id="UP000485880"/>
    </source>
</evidence>
<comment type="caution">
    <text evidence="1">The sequence shown here is derived from an EMBL/GenBank/DDBJ whole genome shotgun (WGS) entry which is preliminary data.</text>
</comment>
<dbReference type="AlphaFoldDB" id="A0A8B6M1C4"/>
<protein>
    <submittedName>
        <fullName evidence="1">Uncharacterized protein</fullName>
    </submittedName>
</protein>
<evidence type="ECO:0000313" key="1">
    <source>
        <dbReference type="EMBL" id="VTZ48646.1"/>
    </source>
</evidence>
<reference evidence="1 2" key="1">
    <citation type="submission" date="2019-05" db="EMBL/GenBank/DDBJ databases">
        <authorList>
            <person name="Farhan Ul Haque M."/>
        </authorList>
    </citation>
    <scope>NUCLEOTIDE SEQUENCE [LARGE SCALE GENOMIC DNA]</scope>
    <source>
        <strain evidence="1">2</strain>
    </source>
</reference>
<dbReference type="Proteomes" id="UP000485880">
    <property type="component" value="Unassembled WGS sequence"/>
</dbReference>
<proteinExistence type="predicted"/>
<gene>
    <name evidence="1" type="ORF">MPC4_100089</name>
</gene>
<accession>A0A8B6M1C4</accession>
<name>A0A8B6M1C4_METTU</name>
<keyword evidence="2" id="KW-1185">Reference proteome</keyword>
<organism evidence="1 2">
    <name type="scientific">Methylocella tundrae</name>
    <dbReference type="NCBI Taxonomy" id="227605"/>
    <lineage>
        <taxon>Bacteria</taxon>
        <taxon>Pseudomonadati</taxon>
        <taxon>Pseudomonadota</taxon>
        <taxon>Alphaproteobacteria</taxon>
        <taxon>Hyphomicrobiales</taxon>
        <taxon>Beijerinckiaceae</taxon>
        <taxon>Methylocella</taxon>
    </lineage>
</organism>